<sequence>MKRLNLLLIFILAFQVFMVKAMADDELLPITFTGFEEDFHRVNEAIQCAQTLAELGAGYEAARVLAAIALRAGDTDFGDEARHILNEWGITIDVVRRGDIKDINAKIAKARQKLHRRHSNVAHVRNLIELGLYAEAAHLLRQEGVKTDRGITERKWGEILHRYHLPIELLYNQVKDANNELLKALRAGQQQNQLRFQIRLLRAIDPESSEIAETIFRHSESHRRDEDHDRHRRPFEIWVEGRDD</sequence>
<reference evidence="1" key="1">
    <citation type="submission" date="2018-05" db="EMBL/GenBank/DDBJ databases">
        <authorList>
            <person name="Lanie J.A."/>
            <person name="Ng W.-L."/>
            <person name="Kazmierczak K.M."/>
            <person name="Andrzejewski T.M."/>
            <person name="Davidsen T.M."/>
            <person name="Wayne K.J."/>
            <person name="Tettelin H."/>
            <person name="Glass J.I."/>
            <person name="Rusch D."/>
            <person name="Podicherti R."/>
            <person name="Tsui H.-C.T."/>
            <person name="Winkler M.E."/>
        </authorList>
    </citation>
    <scope>NUCLEOTIDE SEQUENCE</scope>
</reference>
<proteinExistence type="predicted"/>
<accession>A0A382P9M1</accession>
<protein>
    <submittedName>
        <fullName evidence="1">Uncharacterized protein</fullName>
    </submittedName>
</protein>
<name>A0A382P9M1_9ZZZZ</name>
<evidence type="ECO:0000313" key="1">
    <source>
        <dbReference type="EMBL" id="SVC69527.1"/>
    </source>
</evidence>
<dbReference type="AlphaFoldDB" id="A0A382P9M1"/>
<feature type="non-terminal residue" evidence="1">
    <location>
        <position position="244"/>
    </location>
</feature>
<dbReference type="EMBL" id="UINC01105529">
    <property type="protein sequence ID" value="SVC69527.1"/>
    <property type="molecule type" value="Genomic_DNA"/>
</dbReference>
<organism evidence="1">
    <name type="scientific">marine metagenome</name>
    <dbReference type="NCBI Taxonomy" id="408172"/>
    <lineage>
        <taxon>unclassified sequences</taxon>
        <taxon>metagenomes</taxon>
        <taxon>ecological metagenomes</taxon>
    </lineage>
</organism>
<gene>
    <name evidence="1" type="ORF">METZ01_LOCUS322381</name>
</gene>